<evidence type="ECO:0000313" key="3">
    <source>
        <dbReference type="Proteomes" id="UP000075683"/>
    </source>
</evidence>
<protein>
    <submittedName>
        <fullName evidence="2">Uncharacterized protein</fullName>
    </submittedName>
</protein>
<feature type="compositionally biased region" description="Basic residues" evidence="1">
    <location>
        <begin position="27"/>
        <end position="36"/>
    </location>
</feature>
<evidence type="ECO:0000313" key="2">
    <source>
        <dbReference type="EMBL" id="KYD19900.1"/>
    </source>
</evidence>
<proteinExistence type="predicted"/>
<dbReference type="AlphaFoldDB" id="A0A150M5L8"/>
<accession>A0A150M5L8</accession>
<reference evidence="2 3" key="1">
    <citation type="submission" date="2016-01" db="EMBL/GenBank/DDBJ databases">
        <title>Draft Genome Sequences of Seven Thermophilic Sporeformers Isolated from Foods.</title>
        <authorList>
            <person name="Berendsen E.M."/>
            <person name="Wells-Bennik M.H."/>
            <person name="Krawcyk A.O."/>
            <person name="De Jong A."/>
            <person name="Holsappel S."/>
            <person name="Eijlander R.T."/>
            <person name="Kuipers O.P."/>
        </authorList>
    </citation>
    <scope>NUCLEOTIDE SEQUENCE [LARGE SCALE GENOMIC DNA]</scope>
    <source>
        <strain evidence="2 3">B4135</strain>
    </source>
</reference>
<evidence type="ECO:0000256" key="1">
    <source>
        <dbReference type="SAM" id="MobiDB-lite"/>
    </source>
</evidence>
<feature type="region of interest" description="Disordered" evidence="1">
    <location>
        <begin position="1"/>
        <end position="44"/>
    </location>
</feature>
<dbReference type="EMBL" id="LQYT01000037">
    <property type="protein sequence ID" value="KYD19900.1"/>
    <property type="molecule type" value="Genomic_DNA"/>
</dbReference>
<organism evidence="2 3">
    <name type="scientific">Caldibacillus debilis</name>
    <dbReference type="NCBI Taxonomy" id="301148"/>
    <lineage>
        <taxon>Bacteria</taxon>
        <taxon>Bacillati</taxon>
        <taxon>Bacillota</taxon>
        <taxon>Bacilli</taxon>
        <taxon>Bacillales</taxon>
        <taxon>Bacillaceae</taxon>
        <taxon>Caldibacillus</taxon>
    </lineage>
</organism>
<comment type="caution">
    <text evidence="2">The sequence shown here is derived from an EMBL/GenBank/DDBJ whole genome shotgun (WGS) entry which is preliminary data.</text>
</comment>
<name>A0A150M5L8_9BACI</name>
<gene>
    <name evidence="2" type="ORF">B4135_0799</name>
</gene>
<dbReference type="STRING" id="301148.B4135_0799"/>
<dbReference type="Proteomes" id="UP000075683">
    <property type="component" value="Unassembled WGS sequence"/>
</dbReference>
<sequence length="213" mass="23694">MIFARGVQKSPEMSVRVSFPETGGNIRRPKGRKRPSGRPGAAGRVEDPLLLPSVRCAGLEIHPWIRNICSVQGRGSPVHGIFFHAMPLPLRREILRCRSKLQAASLAFAHTPRLGFLFSLLRGLFDDAAGFTSCYGLACCSPCLRQVLSSMRFCARISPYPGSRLRGAWPLPRPDFRRPEDAHFSGHAAQKKGFLSEARMMASFARRPVFFMV</sequence>